<evidence type="ECO:0000256" key="2">
    <source>
        <dbReference type="ARBA" id="ARBA00022473"/>
    </source>
</evidence>
<proteinExistence type="inferred from homology"/>
<evidence type="ECO:0000256" key="13">
    <source>
        <dbReference type="ARBA" id="ARBA00023170"/>
    </source>
</evidence>
<dbReference type="InParanoid" id="A0A674HER4"/>
<dbReference type="SMART" id="SM00409">
    <property type="entry name" value="IG"/>
    <property type="match status" value="5"/>
</dbReference>
<keyword evidence="5" id="KW-0812">Transmembrane</keyword>
<evidence type="ECO:0000313" key="20">
    <source>
        <dbReference type="Ensembl" id="ENSTGUP00000033160.1"/>
    </source>
</evidence>
<dbReference type="InterPro" id="IPR036179">
    <property type="entry name" value="Ig-like_dom_sf"/>
</dbReference>
<reference evidence="20" key="2">
    <citation type="submission" date="2025-08" db="UniProtKB">
        <authorList>
            <consortium name="Ensembl"/>
        </authorList>
    </citation>
    <scope>IDENTIFICATION</scope>
</reference>
<evidence type="ECO:0000259" key="19">
    <source>
        <dbReference type="PROSITE" id="PS50853"/>
    </source>
</evidence>
<organism evidence="20 21">
    <name type="scientific">Taeniopygia guttata</name>
    <name type="common">Zebra finch</name>
    <name type="synonym">Poephila guttata</name>
    <dbReference type="NCBI Taxonomy" id="59729"/>
    <lineage>
        <taxon>Eukaryota</taxon>
        <taxon>Metazoa</taxon>
        <taxon>Chordata</taxon>
        <taxon>Craniata</taxon>
        <taxon>Vertebrata</taxon>
        <taxon>Euteleostomi</taxon>
        <taxon>Archelosauria</taxon>
        <taxon>Archosauria</taxon>
        <taxon>Dinosauria</taxon>
        <taxon>Saurischia</taxon>
        <taxon>Theropoda</taxon>
        <taxon>Coelurosauria</taxon>
        <taxon>Aves</taxon>
        <taxon>Neognathae</taxon>
        <taxon>Neoaves</taxon>
        <taxon>Telluraves</taxon>
        <taxon>Australaves</taxon>
        <taxon>Passeriformes</taxon>
        <taxon>Passeroidea</taxon>
        <taxon>Estrildidae</taxon>
        <taxon>Estrildinae</taxon>
        <taxon>Taeniopygia</taxon>
    </lineage>
</organism>
<dbReference type="PANTHER" id="PTHR10075:SF37">
    <property type="entry name" value="ROUNDABOUT HOMOLOG 3"/>
    <property type="match status" value="1"/>
</dbReference>
<evidence type="ECO:0000256" key="15">
    <source>
        <dbReference type="ARBA" id="ARBA00023319"/>
    </source>
</evidence>
<feature type="compositionally biased region" description="Pro residues" evidence="17">
    <location>
        <begin position="30"/>
        <end position="39"/>
    </location>
</feature>
<dbReference type="FunFam" id="2.60.40.10:FF:000043">
    <property type="entry name" value="roundabout homolog 2 isoform X2"/>
    <property type="match status" value="1"/>
</dbReference>
<dbReference type="AlphaFoldDB" id="A0A674HER4"/>
<evidence type="ECO:0000259" key="18">
    <source>
        <dbReference type="PROSITE" id="PS50835"/>
    </source>
</evidence>
<dbReference type="GO" id="GO:0070593">
    <property type="term" value="P:dendrite self-avoidance"/>
    <property type="evidence" value="ECO:0007669"/>
    <property type="project" value="TreeGrafter"/>
</dbReference>
<dbReference type="InterPro" id="IPR003961">
    <property type="entry name" value="FN3_dom"/>
</dbReference>
<evidence type="ECO:0000256" key="9">
    <source>
        <dbReference type="ARBA" id="ARBA00022902"/>
    </source>
</evidence>
<keyword evidence="7" id="KW-0677">Repeat</keyword>
<keyword evidence="14" id="KW-0325">Glycoprotein</keyword>
<dbReference type="InterPro" id="IPR003599">
    <property type="entry name" value="Ig_sub"/>
</dbReference>
<protein>
    <submittedName>
        <fullName evidence="20">Roundabout guidance receptor 3</fullName>
    </submittedName>
</protein>
<dbReference type="FunFam" id="2.60.40.10:FF:000026">
    <property type="entry name" value="roundabout homolog 2 isoform X1"/>
    <property type="match status" value="1"/>
</dbReference>
<evidence type="ECO:0000256" key="12">
    <source>
        <dbReference type="ARBA" id="ARBA00023157"/>
    </source>
</evidence>
<evidence type="ECO:0000256" key="14">
    <source>
        <dbReference type="ARBA" id="ARBA00023180"/>
    </source>
</evidence>
<evidence type="ECO:0000256" key="3">
    <source>
        <dbReference type="ARBA" id="ARBA00022500"/>
    </source>
</evidence>
<keyword evidence="15" id="KW-0393">Immunoglobulin domain</keyword>
<dbReference type="FunFam" id="2.60.40.10:FF:000053">
    <property type="entry name" value="Roundabout guidance receptor 1"/>
    <property type="match status" value="1"/>
</dbReference>
<dbReference type="InterPro" id="IPR013098">
    <property type="entry name" value="Ig_I-set"/>
</dbReference>
<evidence type="ECO:0000256" key="5">
    <source>
        <dbReference type="ARBA" id="ARBA00022692"/>
    </source>
</evidence>
<dbReference type="OMA" id="AFRYHTS"/>
<feature type="domain" description="Ig-like" evidence="18">
    <location>
        <begin position="49"/>
        <end position="145"/>
    </location>
</feature>
<dbReference type="GO" id="GO:0007156">
    <property type="term" value="P:homophilic cell adhesion via plasma membrane adhesion molecules"/>
    <property type="evidence" value="ECO:0007669"/>
    <property type="project" value="TreeGrafter"/>
</dbReference>
<evidence type="ECO:0000256" key="6">
    <source>
        <dbReference type="ARBA" id="ARBA00022729"/>
    </source>
</evidence>
<dbReference type="InterPro" id="IPR036116">
    <property type="entry name" value="FN3_sf"/>
</dbReference>
<feature type="region of interest" description="Disordered" evidence="17">
    <location>
        <begin position="24"/>
        <end position="45"/>
    </location>
</feature>
<dbReference type="PROSITE" id="PS50835">
    <property type="entry name" value="IG_LIKE"/>
    <property type="match status" value="5"/>
</dbReference>
<dbReference type="CDD" id="cd00063">
    <property type="entry name" value="FN3"/>
    <property type="match status" value="1"/>
</dbReference>
<dbReference type="Pfam" id="PF13927">
    <property type="entry name" value="Ig_3"/>
    <property type="match status" value="2"/>
</dbReference>
<comment type="subcellular location">
    <subcellularLocation>
        <location evidence="1">Membrane</location>
        <topology evidence="1">Single-pass type I membrane protein</topology>
    </subcellularLocation>
</comment>
<keyword evidence="4" id="KW-0597">Phosphoprotein</keyword>
<feature type="domain" description="Ig-like" evidence="18">
    <location>
        <begin position="151"/>
        <end position="238"/>
    </location>
</feature>
<evidence type="ECO:0000256" key="11">
    <source>
        <dbReference type="ARBA" id="ARBA00023136"/>
    </source>
</evidence>
<dbReference type="GO" id="GO:0007411">
    <property type="term" value="P:axon guidance"/>
    <property type="evidence" value="ECO:0007669"/>
    <property type="project" value="TreeGrafter"/>
</dbReference>
<feature type="domain" description="Ig-like" evidence="18">
    <location>
        <begin position="332"/>
        <end position="427"/>
    </location>
</feature>
<keyword evidence="10" id="KW-1133">Transmembrane helix</keyword>
<dbReference type="GeneTree" id="ENSGT00940000155457"/>
<evidence type="ECO:0000256" key="17">
    <source>
        <dbReference type="SAM" id="MobiDB-lite"/>
    </source>
</evidence>
<dbReference type="GO" id="GO:0005886">
    <property type="term" value="C:plasma membrane"/>
    <property type="evidence" value="ECO:0007669"/>
    <property type="project" value="TreeGrafter"/>
</dbReference>
<dbReference type="SUPFAM" id="SSF49265">
    <property type="entry name" value="Fibronectin type III"/>
    <property type="match status" value="1"/>
</dbReference>
<dbReference type="InterPro" id="IPR013783">
    <property type="entry name" value="Ig-like_fold"/>
</dbReference>
<evidence type="ECO:0000256" key="8">
    <source>
        <dbReference type="ARBA" id="ARBA00022782"/>
    </source>
</evidence>
<evidence type="ECO:0000256" key="16">
    <source>
        <dbReference type="ARBA" id="ARBA00061206"/>
    </source>
</evidence>
<feature type="domain" description="Ig-like" evidence="18">
    <location>
        <begin position="243"/>
        <end position="327"/>
    </location>
</feature>
<dbReference type="GO" id="GO:0098632">
    <property type="term" value="F:cell-cell adhesion mediator activity"/>
    <property type="evidence" value="ECO:0007669"/>
    <property type="project" value="TreeGrafter"/>
</dbReference>
<name>A0A674HER4_TAEGU</name>
<dbReference type="InterPro" id="IPR003598">
    <property type="entry name" value="Ig_sub2"/>
</dbReference>
<keyword evidence="2" id="KW-0217">Developmental protein</keyword>
<keyword evidence="3" id="KW-0145">Chemotaxis</keyword>
<dbReference type="SUPFAM" id="SSF48726">
    <property type="entry name" value="Immunoglobulin"/>
    <property type="match status" value="5"/>
</dbReference>
<dbReference type="Proteomes" id="UP000007754">
    <property type="component" value="Chromosome 24"/>
</dbReference>
<dbReference type="SMART" id="SM00406">
    <property type="entry name" value="IGv"/>
    <property type="match status" value="3"/>
</dbReference>
<comment type="similarity">
    <text evidence="16">Belongs to the immunoglobulin superfamily. ROBO family.</text>
</comment>
<dbReference type="InterPro" id="IPR013106">
    <property type="entry name" value="Ig_V-set"/>
</dbReference>
<dbReference type="SMART" id="SM00408">
    <property type="entry name" value="IGc2"/>
    <property type="match status" value="5"/>
</dbReference>
<dbReference type="CDD" id="cd07693">
    <property type="entry name" value="IgC_1_Robo"/>
    <property type="match status" value="1"/>
</dbReference>
<reference evidence="20" key="3">
    <citation type="submission" date="2025-09" db="UniProtKB">
        <authorList>
            <consortium name="Ensembl"/>
        </authorList>
    </citation>
    <scope>IDENTIFICATION</scope>
</reference>
<keyword evidence="8" id="KW-0221">Differentiation</keyword>
<evidence type="ECO:0000256" key="7">
    <source>
        <dbReference type="ARBA" id="ARBA00022737"/>
    </source>
</evidence>
<dbReference type="Ensembl" id="ENSTGUT00000043761.1">
    <property type="protein sequence ID" value="ENSTGUP00000033160.1"/>
    <property type="gene ID" value="ENSTGUG00000026968.1"/>
</dbReference>
<dbReference type="InterPro" id="IPR007110">
    <property type="entry name" value="Ig-like_dom"/>
</dbReference>
<accession>A0A674HER4</accession>
<evidence type="ECO:0000256" key="10">
    <source>
        <dbReference type="ARBA" id="ARBA00022989"/>
    </source>
</evidence>
<dbReference type="GO" id="GO:0006935">
    <property type="term" value="P:chemotaxis"/>
    <property type="evidence" value="ECO:0007669"/>
    <property type="project" value="UniProtKB-KW"/>
</dbReference>
<sequence>MSINYAGINDHLLIPMTAPHKPRVLIPQTHPYPPAPPAGSHPQLEDSAPRIVEHPTDVLVSKGEPATLSCKAEGRPAPLVEWYKDGEKVETDREDPRSHRTLLPGGSLFFLRILHGRRGKPDEGVYVCVARNYLGEATSRNASLEVAVLRDEFRQPPGDVVVAAGEPAVLECVPPRGHPEPSVSWKKNGVRVSDKDERLTIRGGKLMVASTHKSDAGVYVCVATNVVGERDSEPAELVVFERPAFGKRPHNQVVLVEGTAQFACEVAGDPQPAVRWRKEEGEMPLGRWEVLPDNTLRISRLRVEDEGTYTCVADNSVGRSEASGTLTVHVPPQLVTGPQDQAITPGQSVTFQCQSKGNPPPAVFWQKEGSQTLLFPGQPPVPSGRVWVSPSGALTIVNVQPGDAGHYLCQAISVAGSVLARAGLEVTGGKSSPPVLSLLPANRTVLPAGATVRLPCGAHEPPGSVEWLKDGSALVGVQPRASLLENGTLQISGLRVSRDSGLYKCVATSPAGETHWGISLEVQGGESDLSLSSPAPDLLPGPPSTPVVTNVTKSSVTLSWKGNEDSGATDVTSYIVEAFRYHTSLSLAAGMMWWPDTTLSRVTPVPWQPGGGWPMADSGI</sequence>
<keyword evidence="6" id="KW-0732">Signal</keyword>
<keyword evidence="9" id="KW-0524">Neurogenesis</keyword>
<evidence type="ECO:0000256" key="4">
    <source>
        <dbReference type="ARBA" id="ARBA00022553"/>
    </source>
</evidence>
<keyword evidence="13" id="KW-0675">Receptor</keyword>
<dbReference type="PROSITE" id="PS50853">
    <property type="entry name" value="FN3"/>
    <property type="match status" value="1"/>
</dbReference>
<keyword evidence="11" id="KW-0472">Membrane</keyword>
<dbReference type="FunFam" id="2.60.40.10:FF:000008">
    <property type="entry name" value="roundabout homolog 2 isoform X2"/>
    <property type="match status" value="1"/>
</dbReference>
<evidence type="ECO:0000313" key="21">
    <source>
        <dbReference type="Proteomes" id="UP000007754"/>
    </source>
</evidence>
<dbReference type="Pfam" id="PF07679">
    <property type="entry name" value="I-set"/>
    <property type="match status" value="3"/>
</dbReference>
<evidence type="ECO:0000256" key="1">
    <source>
        <dbReference type="ARBA" id="ARBA00004479"/>
    </source>
</evidence>
<feature type="domain" description="Ig-like" evidence="18">
    <location>
        <begin position="434"/>
        <end position="532"/>
    </location>
</feature>
<dbReference type="GO" id="GO:0030424">
    <property type="term" value="C:axon"/>
    <property type="evidence" value="ECO:0007669"/>
    <property type="project" value="TreeGrafter"/>
</dbReference>
<dbReference type="PANTHER" id="PTHR10075">
    <property type="entry name" value="BASIGIN RELATED"/>
    <property type="match status" value="1"/>
</dbReference>
<keyword evidence="21" id="KW-1185">Reference proteome</keyword>
<keyword evidence="12" id="KW-1015">Disulfide bond</keyword>
<reference evidence="20 21" key="1">
    <citation type="journal article" date="2010" name="Nature">
        <title>The genome of a songbird.</title>
        <authorList>
            <person name="Warren W.C."/>
            <person name="Clayton D.F."/>
            <person name="Ellegren H."/>
            <person name="Arnold A.P."/>
            <person name="Hillier L.W."/>
            <person name="Kunstner A."/>
            <person name="Searle S."/>
            <person name="White S."/>
            <person name="Vilella A.J."/>
            <person name="Fairley S."/>
            <person name="Heger A."/>
            <person name="Kong L."/>
            <person name="Ponting C.P."/>
            <person name="Jarvis E.D."/>
            <person name="Mello C.V."/>
            <person name="Minx P."/>
            <person name="Lovell P."/>
            <person name="Velho T.A."/>
            <person name="Ferris M."/>
            <person name="Balakrishnan C.N."/>
            <person name="Sinha S."/>
            <person name="Blatti C."/>
            <person name="London S.E."/>
            <person name="Li Y."/>
            <person name="Lin Y.C."/>
            <person name="George J."/>
            <person name="Sweedler J."/>
            <person name="Southey B."/>
            <person name="Gunaratne P."/>
            <person name="Watson M."/>
            <person name="Nam K."/>
            <person name="Backstrom N."/>
            <person name="Smeds L."/>
            <person name="Nabholz B."/>
            <person name="Itoh Y."/>
            <person name="Whitney O."/>
            <person name="Pfenning A.R."/>
            <person name="Howard J."/>
            <person name="Volker M."/>
            <person name="Skinner B.M."/>
            <person name="Griffin D.K."/>
            <person name="Ye L."/>
            <person name="McLaren W.M."/>
            <person name="Flicek P."/>
            <person name="Quesada V."/>
            <person name="Velasco G."/>
            <person name="Lopez-Otin C."/>
            <person name="Puente X.S."/>
            <person name="Olender T."/>
            <person name="Lancet D."/>
            <person name="Smit A.F."/>
            <person name="Hubley R."/>
            <person name="Konkel M.K."/>
            <person name="Walker J.A."/>
            <person name="Batzer M.A."/>
            <person name="Gu W."/>
            <person name="Pollock D.D."/>
            <person name="Chen L."/>
            <person name="Cheng Z."/>
            <person name="Eichler E.E."/>
            <person name="Stapley J."/>
            <person name="Slate J."/>
            <person name="Ekblom R."/>
            <person name="Birkhead T."/>
            <person name="Burke T."/>
            <person name="Burt D."/>
            <person name="Scharff C."/>
            <person name="Adam I."/>
            <person name="Richard H."/>
            <person name="Sultan M."/>
            <person name="Soldatov A."/>
            <person name="Lehrach H."/>
            <person name="Edwards S.V."/>
            <person name="Yang S.P."/>
            <person name="Li X."/>
            <person name="Graves T."/>
            <person name="Fulton L."/>
            <person name="Nelson J."/>
            <person name="Chinwalla A."/>
            <person name="Hou S."/>
            <person name="Mardis E.R."/>
            <person name="Wilson R.K."/>
        </authorList>
    </citation>
    <scope>NUCLEOTIDE SEQUENCE [LARGE SCALE GENOMIC DNA]</scope>
</reference>
<feature type="domain" description="Fibronectin type-III" evidence="19">
    <location>
        <begin position="542"/>
        <end position="620"/>
    </location>
</feature>
<dbReference type="Gene3D" id="2.60.40.10">
    <property type="entry name" value="Immunoglobulins"/>
    <property type="match status" value="6"/>
</dbReference>